<dbReference type="AlphaFoldDB" id="A0A2H0R6H6"/>
<reference evidence="2 3" key="1">
    <citation type="submission" date="2017-09" db="EMBL/GenBank/DDBJ databases">
        <title>Depth-based differentiation of microbial function through sediment-hosted aquifers and enrichment of novel symbionts in the deep terrestrial subsurface.</title>
        <authorList>
            <person name="Probst A.J."/>
            <person name="Ladd B."/>
            <person name="Jarett J.K."/>
            <person name="Geller-Mcgrath D.E."/>
            <person name="Sieber C.M."/>
            <person name="Emerson J.B."/>
            <person name="Anantharaman K."/>
            <person name="Thomas B.C."/>
            <person name="Malmstrom R."/>
            <person name="Stieglmeier M."/>
            <person name="Klingl A."/>
            <person name="Woyke T."/>
            <person name="Ryan C.M."/>
            <person name="Banfield J.F."/>
        </authorList>
    </citation>
    <scope>NUCLEOTIDE SEQUENCE [LARGE SCALE GENOMIC DNA]</scope>
    <source>
        <strain evidence="2">CG10_big_fil_rev_8_21_14_0_10_37_15</strain>
    </source>
</reference>
<name>A0A2H0R6H6_9BACT</name>
<keyword evidence="1" id="KW-1133">Transmembrane helix</keyword>
<organism evidence="2 3">
    <name type="scientific">Candidatus Yanofskybacteria bacterium CG10_big_fil_rev_8_21_14_0_10_37_15</name>
    <dbReference type="NCBI Taxonomy" id="1975097"/>
    <lineage>
        <taxon>Bacteria</taxon>
        <taxon>Candidatus Yanofskyibacteriota</taxon>
    </lineage>
</organism>
<keyword evidence="1" id="KW-0812">Transmembrane</keyword>
<proteinExistence type="predicted"/>
<accession>A0A2H0R6H6</accession>
<keyword evidence="1" id="KW-0472">Membrane</keyword>
<evidence type="ECO:0000313" key="2">
    <source>
        <dbReference type="EMBL" id="PIR42131.1"/>
    </source>
</evidence>
<comment type="caution">
    <text evidence="2">The sequence shown here is derived from an EMBL/GenBank/DDBJ whole genome shotgun (WGS) entry which is preliminary data.</text>
</comment>
<evidence type="ECO:0000313" key="3">
    <source>
        <dbReference type="Proteomes" id="UP000230208"/>
    </source>
</evidence>
<dbReference type="Proteomes" id="UP000230208">
    <property type="component" value="Unassembled WGS sequence"/>
</dbReference>
<dbReference type="EMBL" id="PCXP01000001">
    <property type="protein sequence ID" value="PIR42131.1"/>
    <property type="molecule type" value="Genomic_DNA"/>
</dbReference>
<gene>
    <name evidence="2" type="ORF">COV30_00045</name>
</gene>
<feature type="transmembrane region" description="Helical" evidence="1">
    <location>
        <begin position="17"/>
        <end position="35"/>
    </location>
</feature>
<evidence type="ECO:0000256" key="1">
    <source>
        <dbReference type="SAM" id="Phobius"/>
    </source>
</evidence>
<protein>
    <submittedName>
        <fullName evidence="2">Uncharacterized protein</fullName>
    </submittedName>
</protein>
<sequence length="86" mass="9773">MDTIENTQNSGKSKIKLFLSVIGIVIAILVFWWWLSHYNVASAPVFVPTSTPEVQNDSELESLDNIDFDGEIDLEFQQIDRDLDSL</sequence>